<dbReference type="AlphaFoldDB" id="A0A2N9VV58"/>
<evidence type="ECO:0000313" key="2">
    <source>
        <dbReference type="Proteomes" id="UP000232163"/>
    </source>
</evidence>
<comment type="caution">
    <text evidence="1">The sequence shown here is derived from an EMBL/GenBank/DDBJ whole genome shotgun (WGS) entry which is preliminary data.</text>
</comment>
<accession>A0A2N9VV58</accession>
<reference evidence="1 2" key="1">
    <citation type="journal article" date="2017" name="Int J Environ Stud">
        <title>Does the Miocene-Pliocene relict legume Oxytropis triphylla form nitrogen-fixing nodules with a combination of bacterial strains?</title>
        <authorList>
            <person name="Safronova V."/>
            <person name="Belimov A."/>
            <person name="Sazanova A."/>
            <person name="Kuznetsova I."/>
            <person name="Popova J."/>
            <person name="Andronov E."/>
            <person name="Verkhozina A."/>
            <person name="Tikhonovich I."/>
        </authorList>
    </citation>
    <scope>NUCLEOTIDE SEQUENCE [LARGE SCALE GENOMIC DNA]</scope>
    <source>
        <strain evidence="1 2">Tri-38</strain>
    </source>
</reference>
<dbReference type="KEGG" id="pht:BLM14_20000"/>
<evidence type="ECO:0000313" key="1">
    <source>
        <dbReference type="EMBL" id="PIO43376.1"/>
    </source>
</evidence>
<proteinExistence type="predicted"/>
<organism evidence="1 2">
    <name type="scientific">Phyllobacterium zundukense</name>
    <dbReference type="NCBI Taxonomy" id="1867719"/>
    <lineage>
        <taxon>Bacteria</taxon>
        <taxon>Pseudomonadati</taxon>
        <taxon>Pseudomonadota</taxon>
        <taxon>Alphaproteobacteria</taxon>
        <taxon>Hyphomicrobiales</taxon>
        <taxon>Phyllobacteriaceae</taxon>
        <taxon>Phyllobacterium</taxon>
    </lineage>
</organism>
<keyword evidence="2" id="KW-1185">Reference proteome</keyword>
<protein>
    <submittedName>
        <fullName evidence="1">Uncharacterized protein</fullName>
    </submittedName>
</protein>
<name>A0A2N9VV58_9HYPH</name>
<dbReference type="EMBL" id="MZMT01000040">
    <property type="protein sequence ID" value="PIO43376.1"/>
    <property type="molecule type" value="Genomic_DNA"/>
</dbReference>
<dbReference type="Proteomes" id="UP000232163">
    <property type="component" value="Unassembled WGS sequence"/>
</dbReference>
<sequence length="62" mass="6846">MEGAAAFPDKVIGEWTCYGYFIEDGSHTKDGVLVVSRQIYDFGGDDEASAIHGRPIQVGRRR</sequence>
<gene>
    <name evidence="1" type="ORF">B5P45_17810</name>
</gene>